<reference evidence="1 2" key="1">
    <citation type="journal article" date="2018" name="J. Microbiol.">
        <title>Bacillus spongiae sp. nov., isolated from sponge of Jeju Island.</title>
        <authorList>
            <person name="Lee G.E."/>
            <person name="Im W.T."/>
            <person name="Park J.S."/>
        </authorList>
    </citation>
    <scope>NUCLEOTIDE SEQUENCE [LARGE SCALE GENOMIC DNA]</scope>
    <source>
        <strain evidence="1 2">135PIL107-10</strain>
    </source>
</reference>
<dbReference type="EMBL" id="JBBAXC010000004">
    <property type="protein sequence ID" value="MEI5906831.1"/>
    <property type="molecule type" value="Genomic_DNA"/>
</dbReference>
<name>A0ABU8HBX9_9BACI</name>
<protein>
    <submittedName>
        <fullName evidence="1">Uncharacterized protein</fullName>
    </submittedName>
</protein>
<sequence length="47" mass="5311">MKNMMSPIHKDKRGLLKGDRKEVNISIGKIVKDEVTNLPESFILCSP</sequence>
<organism evidence="1 2">
    <name type="scientific">Bacillus spongiae</name>
    <dbReference type="NCBI Taxonomy" id="2683610"/>
    <lineage>
        <taxon>Bacteria</taxon>
        <taxon>Bacillati</taxon>
        <taxon>Bacillota</taxon>
        <taxon>Bacilli</taxon>
        <taxon>Bacillales</taxon>
        <taxon>Bacillaceae</taxon>
        <taxon>Bacillus</taxon>
    </lineage>
</organism>
<evidence type="ECO:0000313" key="1">
    <source>
        <dbReference type="EMBL" id="MEI5906831.1"/>
    </source>
</evidence>
<evidence type="ECO:0000313" key="2">
    <source>
        <dbReference type="Proteomes" id="UP001312865"/>
    </source>
</evidence>
<gene>
    <name evidence="1" type="ORF">WAK64_07130</name>
</gene>
<accession>A0ABU8HBX9</accession>
<keyword evidence="2" id="KW-1185">Reference proteome</keyword>
<proteinExistence type="predicted"/>
<comment type="caution">
    <text evidence="1">The sequence shown here is derived from an EMBL/GenBank/DDBJ whole genome shotgun (WGS) entry which is preliminary data.</text>
</comment>
<dbReference type="Proteomes" id="UP001312865">
    <property type="component" value="Unassembled WGS sequence"/>
</dbReference>